<dbReference type="InterPro" id="IPR003593">
    <property type="entry name" value="AAA+_ATPase"/>
</dbReference>
<feature type="transmembrane region" description="Helical" evidence="9">
    <location>
        <begin position="683"/>
        <end position="709"/>
    </location>
</feature>
<dbReference type="InterPro" id="IPR027417">
    <property type="entry name" value="P-loop_NTPase"/>
</dbReference>
<dbReference type="Pfam" id="PF01061">
    <property type="entry name" value="ABC2_membrane"/>
    <property type="match status" value="1"/>
</dbReference>
<comment type="caution">
    <text evidence="12">The sequence shown here is derived from an EMBL/GenBank/DDBJ whole genome shotgun (WGS) entry which is preliminary data.</text>
</comment>
<keyword evidence="7 9" id="KW-0472">Membrane</keyword>
<feature type="region of interest" description="Disordered" evidence="8">
    <location>
        <begin position="538"/>
        <end position="580"/>
    </location>
</feature>
<dbReference type="InterPro" id="IPR003439">
    <property type="entry name" value="ABC_transporter-like_ATP-bd"/>
</dbReference>
<dbReference type="InterPro" id="IPR013525">
    <property type="entry name" value="ABC2_TM"/>
</dbReference>
<dbReference type="Proteomes" id="UP001165082">
    <property type="component" value="Unassembled WGS sequence"/>
</dbReference>
<protein>
    <recommendedName>
        <fullName evidence="11">ABC transporter domain-containing protein</fullName>
    </recommendedName>
</protein>
<dbReference type="Gene3D" id="3.40.50.300">
    <property type="entry name" value="P-loop containing nucleotide triphosphate hydrolases"/>
    <property type="match status" value="1"/>
</dbReference>
<feature type="transmembrane region" description="Helical" evidence="9">
    <location>
        <begin position="764"/>
        <end position="790"/>
    </location>
</feature>
<dbReference type="PANTHER" id="PTHR48041">
    <property type="entry name" value="ABC TRANSPORTER G FAMILY MEMBER 28"/>
    <property type="match status" value="1"/>
</dbReference>
<dbReference type="CDD" id="cd03213">
    <property type="entry name" value="ABCG_EPDR"/>
    <property type="match status" value="1"/>
</dbReference>
<dbReference type="Pfam" id="PF19055">
    <property type="entry name" value="ABC2_membrane_7"/>
    <property type="match status" value="1"/>
</dbReference>
<dbReference type="InterPro" id="IPR050352">
    <property type="entry name" value="ABCG_transporters"/>
</dbReference>
<dbReference type="GO" id="GO:0016020">
    <property type="term" value="C:membrane"/>
    <property type="evidence" value="ECO:0007669"/>
    <property type="project" value="UniProtKB-SubCell"/>
</dbReference>
<dbReference type="OrthoDB" id="66620at2759"/>
<evidence type="ECO:0000313" key="12">
    <source>
        <dbReference type="EMBL" id="GMH61628.1"/>
    </source>
</evidence>
<evidence type="ECO:0000313" key="13">
    <source>
        <dbReference type="Proteomes" id="UP001165082"/>
    </source>
</evidence>
<feature type="domain" description="ABC transporter" evidence="11">
    <location>
        <begin position="238"/>
        <end position="482"/>
    </location>
</feature>
<dbReference type="InterPro" id="IPR043926">
    <property type="entry name" value="ABCG_dom"/>
</dbReference>
<feature type="region of interest" description="Disordered" evidence="8">
    <location>
        <begin position="94"/>
        <end position="113"/>
    </location>
</feature>
<dbReference type="GO" id="GO:0005524">
    <property type="term" value="F:ATP binding"/>
    <property type="evidence" value="ECO:0007669"/>
    <property type="project" value="UniProtKB-KW"/>
</dbReference>
<gene>
    <name evidence="12" type="ORF">TrRE_jg12541</name>
</gene>
<feature type="transmembrane region" description="Helical" evidence="9">
    <location>
        <begin position="729"/>
        <end position="752"/>
    </location>
</feature>
<dbReference type="SMART" id="SM00382">
    <property type="entry name" value="AAA"/>
    <property type="match status" value="1"/>
</dbReference>
<feature type="chain" id="PRO_5040843224" description="ABC transporter domain-containing protein" evidence="10">
    <location>
        <begin position="28"/>
        <end position="990"/>
    </location>
</feature>
<keyword evidence="3 9" id="KW-0812">Transmembrane</keyword>
<keyword evidence="13" id="KW-1185">Reference proteome</keyword>
<keyword evidence="6 9" id="KW-1133">Transmembrane helix</keyword>
<feature type="compositionally biased region" description="Acidic residues" evidence="8">
    <location>
        <begin position="554"/>
        <end position="569"/>
    </location>
</feature>
<evidence type="ECO:0000256" key="9">
    <source>
        <dbReference type="SAM" id="Phobius"/>
    </source>
</evidence>
<dbReference type="AlphaFoldDB" id="A0A9W7A2T0"/>
<keyword evidence="5" id="KW-0067">ATP-binding</keyword>
<name>A0A9W7A2T0_9STRA</name>
<dbReference type="PROSITE" id="PS50893">
    <property type="entry name" value="ABC_TRANSPORTER_2"/>
    <property type="match status" value="1"/>
</dbReference>
<dbReference type="GO" id="GO:0140359">
    <property type="term" value="F:ABC-type transporter activity"/>
    <property type="evidence" value="ECO:0007669"/>
    <property type="project" value="InterPro"/>
</dbReference>
<accession>A0A9W7A2T0</accession>
<sequence>MLMQLRMNGFSYFVLLLFFPFASRVASQGPPSSKEEWVAVGQVCYSDIGNLCGSTALFSPHKARECLESLYNGEDVGELSQQCRDAIAKIPENIPEIDPNDLPRPPDGGAGKGGPPCFDDVMGLCHPEERANFDKMTKCLEANYEQLTDRCKASIDGRGDKVKRNIPSHFLQSENKDATFAITATAMFVLGIPLLASAVAFMTSKRMYDQMYHPDVFRALAAGGTRIASEIDHDKLKLSYLNLSYYIGEKRILRNVSATFNPGTLTAIMGPSGSGKTTLLNLISGHATVGRFEGCRIINGIMYQKKEYDEILRGNGYVEQDDTLLFESLTVWETLAFASLIRLPDTMTVKEKLGRALEVMKEVDLADRADAPVGGLTFKGISGGQKRRLSIAIELLCNPGCLILDEPTSGLDATTSLQLVSKLKGIAENHKRTVMCTIHQPRSEIFDLFDNVILLGKGGVTIYNGKREDAANFLKQHTSLDLDDYDNPADFVIDAVGLGGGEEVQEEERRRRSGSAGRIGGLVRKVKARVREKRHEMQGYDFVSGGEQESSFTIDDDDDDYTEGGEEGGGEVVLRGGRTTPNSKKFSTLAQHFSESKHAAGTLAEIRKQCLGMEEGDGRLVRAVSKPNNWSMVVKLFARRFQRLNTDPAKTFKSWLGLGVIGGIIAYAFSWESEGGDGFNKPYQTFMLLFSVSSVVFIMEYLILVPEYYDERRIFINERKRGVVANRSYIISTMLTEIPRAMLHSAILIAVSYAFHDMNPDPTNIIFCVVTLMCGAVSWQSVICFFCCCFDKDKSAYDILFVVLGGATLFGGMLVKLPNIPTLFKPIYYVSVTAITQRALVVNDFLCCYLSASCSLQSYNETAAATVPGMGGGGFGLMEGETCPQALEFVGDGSDEGNLGRLALRVIGLENTDPFVELSTLFTVAVVFRGLAMVTLLCVQKLKDALREGDVGASRRMLDDLVGTNGNEVGSRASGKAFGDVEMVDMVERV</sequence>
<feature type="signal peptide" evidence="10">
    <location>
        <begin position="1"/>
        <end position="27"/>
    </location>
</feature>
<keyword evidence="2" id="KW-0813">Transport</keyword>
<dbReference type="PANTHER" id="PTHR48041:SF139">
    <property type="entry name" value="PROTEIN SCARLET"/>
    <property type="match status" value="1"/>
</dbReference>
<dbReference type="EMBL" id="BRXZ01001079">
    <property type="protein sequence ID" value="GMH61628.1"/>
    <property type="molecule type" value="Genomic_DNA"/>
</dbReference>
<evidence type="ECO:0000256" key="6">
    <source>
        <dbReference type="ARBA" id="ARBA00022989"/>
    </source>
</evidence>
<evidence type="ECO:0000256" key="3">
    <source>
        <dbReference type="ARBA" id="ARBA00022692"/>
    </source>
</evidence>
<dbReference type="Pfam" id="PF00005">
    <property type="entry name" value="ABC_tran"/>
    <property type="match status" value="1"/>
</dbReference>
<keyword evidence="10" id="KW-0732">Signal</keyword>
<dbReference type="InterPro" id="IPR017871">
    <property type="entry name" value="ABC_transporter-like_CS"/>
</dbReference>
<dbReference type="SUPFAM" id="SSF52540">
    <property type="entry name" value="P-loop containing nucleoside triphosphate hydrolases"/>
    <property type="match status" value="1"/>
</dbReference>
<evidence type="ECO:0000256" key="2">
    <source>
        <dbReference type="ARBA" id="ARBA00022448"/>
    </source>
</evidence>
<feature type="transmembrane region" description="Helical" evidence="9">
    <location>
        <begin position="797"/>
        <end position="815"/>
    </location>
</feature>
<evidence type="ECO:0000256" key="8">
    <source>
        <dbReference type="SAM" id="MobiDB-lite"/>
    </source>
</evidence>
<reference evidence="12" key="1">
    <citation type="submission" date="2022-07" db="EMBL/GenBank/DDBJ databases">
        <title>Genome analysis of Parmales, a sister group of diatoms, reveals the evolutionary specialization of diatoms from phago-mixotrophs to photoautotrophs.</title>
        <authorList>
            <person name="Ban H."/>
            <person name="Sato S."/>
            <person name="Yoshikawa S."/>
            <person name="Kazumasa Y."/>
            <person name="Nakamura Y."/>
            <person name="Ichinomiya M."/>
            <person name="Saitoh K."/>
            <person name="Sato N."/>
            <person name="Blanc-Mathieu R."/>
            <person name="Endo H."/>
            <person name="Kuwata A."/>
            <person name="Ogata H."/>
        </authorList>
    </citation>
    <scope>NUCLEOTIDE SEQUENCE</scope>
</reference>
<organism evidence="12 13">
    <name type="scientific">Triparma retinervis</name>
    <dbReference type="NCBI Taxonomy" id="2557542"/>
    <lineage>
        <taxon>Eukaryota</taxon>
        <taxon>Sar</taxon>
        <taxon>Stramenopiles</taxon>
        <taxon>Ochrophyta</taxon>
        <taxon>Bolidophyceae</taxon>
        <taxon>Parmales</taxon>
        <taxon>Triparmaceae</taxon>
        <taxon>Triparma</taxon>
    </lineage>
</organism>
<dbReference type="GO" id="GO:0016887">
    <property type="term" value="F:ATP hydrolysis activity"/>
    <property type="evidence" value="ECO:0007669"/>
    <property type="project" value="InterPro"/>
</dbReference>
<evidence type="ECO:0000256" key="5">
    <source>
        <dbReference type="ARBA" id="ARBA00022840"/>
    </source>
</evidence>
<evidence type="ECO:0000256" key="4">
    <source>
        <dbReference type="ARBA" id="ARBA00022741"/>
    </source>
</evidence>
<proteinExistence type="predicted"/>
<evidence type="ECO:0000259" key="11">
    <source>
        <dbReference type="PROSITE" id="PS50893"/>
    </source>
</evidence>
<keyword evidence="4" id="KW-0547">Nucleotide-binding</keyword>
<comment type="subcellular location">
    <subcellularLocation>
        <location evidence="1">Membrane</location>
        <topology evidence="1">Multi-pass membrane protein</topology>
    </subcellularLocation>
</comment>
<dbReference type="PROSITE" id="PS00211">
    <property type="entry name" value="ABC_TRANSPORTER_1"/>
    <property type="match status" value="1"/>
</dbReference>
<feature type="transmembrane region" description="Helical" evidence="9">
    <location>
        <begin position="180"/>
        <end position="202"/>
    </location>
</feature>
<evidence type="ECO:0000256" key="1">
    <source>
        <dbReference type="ARBA" id="ARBA00004141"/>
    </source>
</evidence>
<evidence type="ECO:0000256" key="10">
    <source>
        <dbReference type="SAM" id="SignalP"/>
    </source>
</evidence>
<evidence type="ECO:0000256" key="7">
    <source>
        <dbReference type="ARBA" id="ARBA00023136"/>
    </source>
</evidence>
<feature type="transmembrane region" description="Helical" evidence="9">
    <location>
        <begin position="652"/>
        <end position="671"/>
    </location>
</feature>